<dbReference type="PROSITE" id="PS00893">
    <property type="entry name" value="NUDIX_BOX"/>
    <property type="match status" value="1"/>
</dbReference>
<dbReference type="PANTHER" id="PTHR21340">
    <property type="entry name" value="DIADENOSINE 5,5-P1,P4-TETRAPHOSPHATE PYROPHOSPHOHYDROLASE MUTT"/>
    <property type="match status" value="1"/>
</dbReference>
<dbReference type="PANTHER" id="PTHR21340:SF7">
    <property type="entry name" value="NUDIX HYDROLASE DOMAIN-CONTAINING PROTEIN"/>
    <property type="match status" value="1"/>
</dbReference>
<dbReference type="EMBL" id="JBHSCN010000005">
    <property type="protein sequence ID" value="MFC4243454.1"/>
    <property type="molecule type" value="Genomic_DNA"/>
</dbReference>
<dbReference type="RefSeq" id="WP_390228501.1">
    <property type="nucleotide sequence ID" value="NZ_JBHSCN010000005.1"/>
</dbReference>
<accession>A0ABV8Q6M7</accession>
<name>A0ABV8Q6M7_9MICO</name>
<dbReference type="PROSITE" id="PS51462">
    <property type="entry name" value="NUDIX"/>
    <property type="match status" value="1"/>
</dbReference>
<protein>
    <submittedName>
        <fullName evidence="3">NUDIX domain-containing protein</fullName>
    </submittedName>
</protein>
<feature type="domain" description="Nudix hydrolase" evidence="2">
    <location>
        <begin position="1"/>
        <end position="149"/>
    </location>
</feature>
<organism evidence="3 4">
    <name type="scientific">Gryllotalpicola reticulitermitis</name>
    <dbReference type="NCBI Taxonomy" id="1184153"/>
    <lineage>
        <taxon>Bacteria</taxon>
        <taxon>Bacillati</taxon>
        <taxon>Actinomycetota</taxon>
        <taxon>Actinomycetes</taxon>
        <taxon>Micrococcales</taxon>
        <taxon>Microbacteriaceae</taxon>
        <taxon>Gryllotalpicola</taxon>
    </lineage>
</organism>
<dbReference type="InterPro" id="IPR051325">
    <property type="entry name" value="Nudix_hydrolase_domain"/>
</dbReference>
<sequence>MPRLSAGVLLYRETPAGDEVFIAHMGGPFWRGRERAWTIPKGELEPGENPLLAALREFAEEIGVAAPHVDYVELGMFRQSSAKSVVVFAARAELRVDEVHSNTVKIELPRGSGRMVEIPEIDDARWIDVAKARTLVIAGQVAALDAAQAAFS</sequence>
<proteinExistence type="predicted"/>
<keyword evidence="1" id="KW-0378">Hydrolase</keyword>
<dbReference type="InterPro" id="IPR020084">
    <property type="entry name" value="NUDIX_hydrolase_CS"/>
</dbReference>
<dbReference type="InterPro" id="IPR015797">
    <property type="entry name" value="NUDIX_hydrolase-like_dom_sf"/>
</dbReference>
<dbReference type="Gene3D" id="3.90.79.10">
    <property type="entry name" value="Nucleoside Triphosphate Pyrophosphohydrolase"/>
    <property type="match status" value="1"/>
</dbReference>
<dbReference type="Proteomes" id="UP001595900">
    <property type="component" value="Unassembled WGS sequence"/>
</dbReference>
<evidence type="ECO:0000313" key="3">
    <source>
        <dbReference type="EMBL" id="MFC4243454.1"/>
    </source>
</evidence>
<dbReference type="InterPro" id="IPR000086">
    <property type="entry name" value="NUDIX_hydrolase_dom"/>
</dbReference>
<dbReference type="Pfam" id="PF00293">
    <property type="entry name" value="NUDIX"/>
    <property type="match status" value="1"/>
</dbReference>
<comment type="caution">
    <text evidence="3">The sequence shown here is derived from an EMBL/GenBank/DDBJ whole genome shotgun (WGS) entry which is preliminary data.</text>
</comment>
<reference evidence="4" key="1">
    <citation type="journal article" date="2019" name="Int. J. Syst. Evol. Microbiol.">
        <title>The Global Catalogue of Microorganisms (GCM) 10K type strain sequencing project: providing services to taxonomists for standard genome sequencing and annotation.</title>
        <authorList>
            <consortium name="The Broad Institute Genomics Platform"/>
            <consortium name="The Broad Institute Genome Sequencing Center for Infectious Disease"/>
            <person name="Wu L."/>
            <person name="Ma J."/>
        </authorList>
    </citation>
    <scope>NUCLEOTIDE SEQUENCE [LARGE SCALE GENOMIC DNA]</scope>
    <source>
        <strain evidence="4">CGMCC 1.10363</strain>
    </source>
</reference>
<dbReference type="SUPFAM" id="SSF55811">
    <property type="entry name" value="Nudix"/>
    <property type="match status" value="1"/>
</dbReference>
<keyword evidence="4" id="KW-1185">Reference proteome</keyword>
<evidence type="ECO:0000259" key="2">
    <source>
        <dbReference type="PROSITE" id="PS51462"/>
    </source>
</evidence>
<evidence type="ECO:0000313" key="4">
    <source>
        <dbReference type="Proteomes" id="UP001595900"/>
    </source>
</evidence>
<evidence type="ECO:0000256" key="1">
    <source>
        <dbReference type="ARBA" id="ARBA00022801"/>
    </source>
</evidence>
<gene>
    <name evidence="3" type="ORF">ACFOYW_08715</name>
</gene>